<evidence type="ECO:0000313" key="3">
    <source>
        <dbReference type="Proteomes" id="UP000769766"/>
    </source>
</evidence>
<gene>
    <name evidence="2" type="ORF">HYY20_02055</name>
</gene>
<evidence type="ECO:0008006" key="4">
    <source>
        <dbReference type="Google" id="ProtNLM"/>
    </source>
</evidence>
<dbReference type="Gene3D" id="2.60.40.4070">
    <property type="match status" value="1"/>
</dbReference>
<sequence length="527" mass="58052">MKIAILPFENLTDVPEAPDRVLPYLVKVFLEEGYRLVPYEETYSYLLRNRLREIGSVSRATARRIAREFGADAILVGMVNLYRERAGDPQLGLSLRMIRAEDGVVFWTQEFSGSGRDFAGLLDLGRLSSVEALLMAAVQDMRAALPQSASPSWELPPVELEQVVLPKSLPGGKLAEATIKVVSIEDEPSKIEIAVGDGPRQVMKEAGKGLYRALLAAPHEEGHYPVKIFYQVKGRTWSLNPGEELVVDNMPPQVEITVRDEVISPNEDGWLDSTVFLLKDLDVEAIGRWNLSITNARQETILRYGKEGPLPRGIRWSGRDPDGYPFPDGTYVYRLRVEDRAGNATETAPASIAVDTQPPAVEVAGWFHELAEGTGASAVVDASEDLLVVRLTPSQKPMGLLSKPGMRDLGVRRVGRMGPQEMERPQPQEMERLRCTAAVQDASPIRSWSFSLYDDQGEEVAVYEGEGKPPKGIVLERGVGGPQLHYALEIMDRAGNRTLSKGVVRSGGAEPGKEKENEEGQGPVEFN</sequence>
<comment type="caution">
    <text evidence="2">The sequence shown here is derived from an EMBL/GenBank/DDBJ whole genome shotgun (WGS) entry which is preliminary data.</text>
</comment>
<organism evidence="2 3">
    <name type="scientific">Tectimicrobiota bacterium</name>
    <dbReference type="NCBI Taxonomy" id="2528274"/>
    <lineage>
        <taxon>Bacteria</taxon>
        <taxon>Pseudomonadati</taxon>
        <taxon>Nitrospinota/Tectimicrobiota group</taxon>
        <taxon>Candidatus Tectimicrobiota</taxon>
    </lineage>
</organism>
<proteinExistence type="predicted"/>
<feature type="region of interest" description="Disordered" evidence="1">
    <location>
        <begin position="497"/>
        <end position="527"/>
    </location>
</feature>
<reference evidence="2" key="1">
    <citation type="submission" date="2020-07" db="EMBL/GenBank/DDBJ databases">
        <title>Huge and variable diversity of episymbiotic CPR bacteria and DPANN archaea in groundwater ecosystems.</title>
        <authorList>
            <person name="He C.Y."/>
            <person name="Keren R."/>
            <person name="Whittaker M."/>
            <person name="Farag I.F."/>
            <person name="Doudna J."/>
            <person name="Cate J.H.D."/>
            <person name="Banfield J.F."/>
        </authorList>
    </citation>
    <scope>NUCLEOTIDE SEQUENCE</scope>
    <source>
        <strain evidence="2">NC_groundwater_672_Ag_B-0.1um_62_36</strain>
    </source>
</reference>
<evidence type="ECO:0000313" key="2">
    <source>
        <dbReference type="EMBL" id="MBI2875646.1"/>
    </source>
</evidence>
<evidence type="ECO:0000256" key="1">
    <source>
        <dbReference type="SAM" id="MobiDB-lite"/>
    </source>
</evidence>
<dbReference type="EMBL" id="JACPRF010000060">
    <property type="protein sequence ID" value="MBI2875646.1"/>
    <property type="molecule type" value="Genomic_DNA"/>
</dbReference>
<accession>A0A932CMJ9</accession>
<dbReference type="Gene3D" id="3.40.50.10610">
    <property type="entry name" value="ABC-type transport auxiliary lipoprotein component"/>
    <property type="match status" value="1"/>
</dbReference>
<dbReference type="Proteomes" id="UP000769766">
    <property type="component" value="Unassembled WGS sequence"/>
</dbReference>
<name>A0A932CMJ9_UNCTE</name>
<protein>
    <recommendedName>
        <fullName evidence="4">FlgD Ig-like domain-containing protein</fullName>
    </recommendedName>
</protein>
<dbReference type="AlphaFoldDB" id="A0A932CMJ9"/>